<comment type="caution">
    <text evidence="4">The sequence shown here is derived from an EMBL/GenBank/DDBJ whole genome shotgun (WGS) entry which is preliminary data.</text>
</comment>
<evidence type="ECO:0000313" key="5">
    <source>
        <dbReference type="Proteomes" id="UP000234190"/>
    </source>
</evidence>
<dbReference type="Pfam" id="PF00440">
    <property type="entry name" value="TetR_N"/>
    <property type="match status" value="1"/>
</dbReference>
<gene>
    <name evidence="4" type="ORF">CR159_18450</name>
</gene>
<feature type="DNA-binding region" description="H-T-H motif" evidence="2">
    <location>
        <begin position="30"/>
        <end position="49"/>
    </location>
</feature>
<dbReference type="Gene3D" id="1.10.357.10">
    <property type="entry name" value="Tetracycline Repressor, domain 2"/>
    <property type="match status" value="1"/>
</dbReference>
<dbReference type="PROSITE" id="PS50977">
    <property type="entry name" value="HTH_TETR_2"/>
    <property type="match status" value="1"/>
</dbReference>
<dbReference type="PANTHER" id="PTHR30055">
    <property type="entry name" value="HTH-TYPE TRANSCRIPTIONAL REGULATOR RUTR"/>
    <property type="match status" value="1"/>
</dbReference>
<dbReference type="GO" id="GO:0000976">
    <property type="term" value="F:transcription cis-regulatory region binding"/>
    <property type="evidence" value="ECO:0007669"/>
    <property type="project" value="TreeGrafter"/>
</dbReference>
<dbReference type="SUPFAM" id="SSF46689">
    <property type="entry name" value="Homeodomain-like"/>
    <property type="match status" value="1"/>
</dbReference>
<name>A0A2N4U034_9BURK</name>
<keyword evidence="5" id="KW-1185">Reference proteome</keyword>
<evidence type="ECO:0000256" key="1">
    <source>
        <dbReference type="ARBA" id="ARBA00023125"/>
    </source>
</evidence>
<dbReference type="InterPro" id="IPR036271">
    <property type="entry name" value="Tet_transcr_reg_TetR-rel_C_sf"/>
</dbReference>
<protein>
    <submittedName>
        <fullName evidence="4">TetR family transcriptional regulator</fullName>
    </submittedName>
</protein>
<evidence type="ECO:0000313" key="4">
    <source>
        <dbReference type="EMBL" id="PLC48385.1"/>
    </source>
</evidence>
<proteinExistence type="predicted"/>
<dbReference type="SUPFAM" id="SSF48498">
    <property type="entry name" value="Tetracyclin repressor-like, C-terminal domain"/>
    <property type="match status" value="1"/>
</dbReference>
<dbReference type="InterPro" id="IPR009057">
    <property type="entry name" value="Homeodomain-like_sf"/>
</dbReference>
<dbReference type="EMBL" id="PDNW01000021">
    <property type="protein sequence ID" value="PLC48385.1"/>
    <property type="molecule type" value="Genomic_DNA"/>
</dbReference>
<evidence type="ECO:0000259" key="3">
    <source>
        <dbReference type="PROSITE" id="PS50977"/>
    </source>
</evidence>
<dbReference type="GO" id="GO:0003700">
    <property type="term" value="F:DNA-binding transcription factor activity"/>
    <property type="evidence" value="ECO:0007669"/>
    <property type="project" value="TreeGrafter"/>
</dbReference>
<dbReference type="OrthoDB" id="2356263at2"/>
<dbReference type="RefSeq" id="WP_102075433.1">
    <property type="nucleotide sequence ID" value="NZ_PDNW01000021.1"/>
</dbReference>
<dbReference type="Pfam" id="PF17939">
    <property type="entry name" value="TetR_C_30"/>
    <property type="match status" value="1"/>
</dbReference>
<feature type="domain" description="HTH tetR-type" evidence="3">
    <location>
        <begin position="7"/>
        <end position="67"/>
    </location>
</feature>
<dbReference type="InterPro" id="IPR041586">
    <property type="entry name" value="PsrA_TetR_C"/>
</dbReference>
<dbReference type="InterPro" id="IPR050109">
    <property type="entry name" value="HTH-type_TetR-like_transc_reg"/>
</dbReference>
<keyword evidence="1 2" id="KW-0238">DNA-binding</keyword>
<evidence type="ECO:0000256" key="2">
    <source>
        <dbReference type="PROSITE-ProRule" id="PRU00335"/>
    </source>
</evidence>
<dbReference type="AlphaFoldDB" id="A0A2N4U034"/>
<organism evidence="4 5">
    <name type="scientific">Pollutimonas subterranea</name>
    <dbReference type="NCBI Taxonomy" id="2045210"/>
    <lineage>
        <taxon>Bacteria</taxon>
        <taxon>Pseudomonadati</taxon>
        <taxon>Pseudomonadota</taxon>
        <taxon>Betaproteobacteria</taxon>
        <taxon>Burkholderiales</taxon>
        <taxon>Alcaligenaceae</taxon>
        <taxon>Pollutimonas</taxon>
    </lineage>
</organism>
<reference evidence="4 5" key="1">
    <citation type="submission" date="2017-10" db="EMBL/GenBank/DDBJ databases">
        <title>Two draft genome sequences of Pusillimonas sp. strains isolated from a nitrate- and radionuclide-contaminated groundwater in Russia.</title>
        <authorList>
            <person name="Grouzdev D.S."/>
            <person name="Tourova T.P."/>
            <person name="Goeva M.A."/>
            <person name="Babich T.L."/>
            <person name="Sokolova D.S."/>
            <person name="Abdullin R."/>
            <person name="Poltaraus A.B."/>
            <person name="Toshchakov S.V."/>
            <person name="Nazina T.N."/>
        </authorList>
    </citation>
    <scope>NUCLEOTIDE SEQUENCE [LARGE SCALE GENOMIC DNA]</scope>
    <source>
        <strain evidence="4 5">JR1/69-3-13</strain>
    </source>
</reference>
<dbReference type="PRINTS" id="PR00455">
    <property type="entry name" value="HTHTETR"/>
</dbReference>
<accession>A0A2N4U034</accession>
<sequence>MTLSRPNPTRNVILDAAEHLFAHQGHDNTSLRQITAAAGVNLSAVNYHFGSKDGLVHAVFQRRLAALNQERLDLLDTLENAAHGQPLKPSQIVESFFGPLVRHAAGTSPGQKTFVPLLERSMSDPGGFIRTMFIDEHTSVLERFKHALLKSLPDVPEDEIVWRFHFMLGATSYAISGTEVLRQAMNWPKSEADGARDTDMLLARLLSFLLGGLRAPLPGTPKSPVQRSAA</sequence>
<dbReference type="PANTHER" id="PTHR30055:SF235">
    <property type="entry name" value="TRANSCRIPTIONAL REGULATORY PROTEIN"/>
    <property type="match status" value="1"/>
</dbReference>
<dbReference type="Proteomes" id="UP000234190">
    <property type="component" value="Unassembled WGS sequence"/>
</dbReference>
<dbReference type="InterPro" id="IPR001647">
    <property type="entry name" value="HTH_TetR"/>
</dbReference>